<dbReference type="GO" id="GO:0043161">
    <property type="term" value="P:proteasome-mediated ubiquitin-dependent protein catabolic process"/>
    <property type="evidence" value="ECO:0007669"/>
    <property type="project" value="TreeGrafter"/>
</dbReference>
<dbReference type="SUPFAM" id="SSF57850">
    <property type="entry name" value="RING/U-box"/>
    <property type="match status" value="1"/>
</dbReference>
<keyword evidence="6" id="KW-1185">Reference proteome</keyword>
<dbReference type="EMBL" id="JAACXV010000052">
    <property type="protein sequence ID" value="KAF7285550.1"/>
    <property type="molecule type" value="Genomic_DNA"/>
</dbReference>
<dbReference type="Proteomes" id="UP000625711">
    <property type="component" value="Unassembled WGS sequence"/>
</dbReference>
<evidence type="ECO:0000313" key="6">
    <source>
        <dbReference type="Proteomes" id="UP000625711"/>
    </source>
</evidence>
<evidence type="ECO:0000256" key="3">
    <source>
        <dbReference type="PROSITE-ProRule" id="PRU00175"/>
    </source>
</evidence>
<proteinExistence type="predicted"/>
<evidence type="ECO:0000256" key="1">
    <source>
        <dbReference type="ARBA" id="ARBA00022771"/>
    </source>
</evidence>
<feature type="domain" description="RING-type" evidence="4">
    <location>
        <begin position="599"/>
        <end position="633"/>
    </location>
</feature>
<evidence type="ECO:0000259" key="4">
    <source>
        <dbReference type="PROSITE" id="PS50089"/>
    </source>
</evidence>
<reference evidence="5" key="1">
    <citation type="submission" date="2020-08" db="EMBL/GenBank/DDBJ databases">
        <title>Genome sequencing and assembly of the red palm weevil Rhynchophorus ferrugineus.</title>
        <authorList>
            <person name="Dias G.B."/>
            <person name="Bergman C.M."/>
            <person name="Manee M."/>
        </authorList>
    </citation>
    <scope>NUCLEOTIDE SEQUENCE</scope>
    <source>
        <strain evidence="5">AA-2017</strain>
        <tissue evidence="5">Whole larva</tissue>
    </source>
</reference>
<dbReference type="AlphaFoldDB" id="A0A834IX77"/>
<sequence length="658" mass="75222">MALSLPKTSTLYQLQLLTAGNAKRFRCSSCGKYLSVGPINSSVDCAKNFCGRCLPLEDSQRSILYEELAKYLLFPCSVSEDCKILVEFNDIAHESTCSHRLIECPLNKCKSHLKVASLVKHLRSKHLIKNEDKNVFSINVLLPGNLIFNRGWAFEDEDVVYYLQIFANNDKVGVNLFNMTIPPYVRRKKFSFSISINDRRINFNQFRDVKPFPFDTFLKNQCSGIANLKFTIMKTFGIYKNISNANLIPFDCLSIISESLKCSACHRSLSSCMMCGQGHSVCIPCSTSKMKCCICNTLYIQGINPMIQSFKSYYVDRRKAQMDNKKQGSLQVFILPPKWTIKNKDHFKCSSCRKYLSVSPIFSSPGCSENYCGRCSEYHHLPRNLLFERLSQNVEFPCSVSEECTTPVQWNATQHEKCCPYITSPCPVFVCSEPIQLKSLVNHFRAKHAENIEHTGDFLLNFKRSYSFIKRTYHKVIEFRSRQYLASISINRNYFRINVFDIGGFNLSKRDFFSVVLRAGETRIKFSTLAQVKQFSFDDTVPNYLDQALELNVSILNIEHNGSNRVHKVYVTLEFHSSNDMATFPSTNCMSFLKEALCCPICFCRMAVMGVCKTGHSICGECIKNLNNCPFCQDLFANFRNETLGILANVYEIKNTEN</sequence>
<dbReference type="GO" id="GO:0008270">
    <property type="term" value="F:zinc ion binding"/>
    <property type="evidence" value="ECO:0007669"/>
    <property type="project" value="UniProtKB-KW"/>
</dbReference>
<dbReference type="SUPFAM" id="SSF49599">
    <property type="entry name" value="TRAF domain-like"/>
    <property type="match status" value="1"/>
</dbReference>
<name>A0A834IX77_RHYFE</name>
<keyword evidence="2" id="KW-0862">Zinc</keyword>
<comment type="caution">
    <text evidence="5">The sequence shown here is derived from an EMBL/GenBank/DDBJ whole genome shotgun (WGS) entry which is preliminary data.</text>
</comment>
<protein>
    <recommendedName>
        <fullName evidence="4">RING-type domain-containing protein</fullName>
    </recommendedName>
</protein>
<evidence type="ECO:0000313" key="5">
    <source>
        <dbReference type="EMBL" id="KAF7285550.1"/>
    </source>
</evidence>
<dbReference type="GO" id="GO:0031624">
    <property type="term" value="F:ubiquitin conjugating enzyme binding"/>
    <property type="evidence" value="ECO:0007669"/>
    <property type="project" value="TreeGrafter"/>
</dbReference>
<dbReference type="PANTHER" id="PTHR45877:SF2">
    <property type="entry name" value="E3 UBIQUITIN-PROTEIN LIGASE SINA-RELATED"/>
    <property type="match status" value="1"/>
</dbReference>
<keyword evidence="1 3" id="KW-0479">Metal-binding</keyword>
<dbReference type="Gene3D" id="3.30.40.10">
    <property type="entry name" value="Zinc/RING finger domain, C3HC4 (zinc finger)"/>
    <property type="match status" value="2"/>
</dbReference>
<dbReference type="GO" id="GO:0061630">
    <property type="term" value="F:ubiquitin protein ligase activity"/>
    <property type="evidence" value="ECO:0007669"/>
    <property type="project" value="TreeGrafter"/>
</dbReference>
<dbReference type="PANTHER" id="PTHR45877">
    <property type="entry name" value="E3 UBIQUITIN-PROTEIN LIGASE SIAH2"/>
    <property type="match status" value="1"/>
</dbReference>
<evidence type="ECO:0000256" key="2">
    <source>
        <dbReference type="ARBA" id="ARBA00022833"/>
    </source>
</evidence>
<keyword evidence="1 3" id="KW-0863">Zinc-finger</keyword>
<dbReference type="InterPro" id="IPR004162">
    <property type="entry name" value="SINA-like_animal"/>
</dbReference>
<dbReference type="PROSITE" id="PS50089">
    <property type="entry name" value="ZF_RING_2"/>
    <property type="match status" value="1"/>
</dbReference>
<dbReference type="InterPro" id="IPR001841">
    <property type="entry name" value="Znf_RING"/>
</dbReference>
<dbReference type="OrthoDB" id="6677380at2759"/>
<organism evidence="5 6">
    <name type="scientific">Rhynchophorus ferrugineus</name>
    <name type="common">Red palm weevil</name>
    <name type="synonym">Curculio ferrugineus</name>
    <dbReference type="NCBI Taxonomy" id="354439"/>
    <lineage>
        <taxon>Eukaryota</taxon>
        <taxon>Metazoa</taxon>
        <taxon>Ecdysozoa</taxon>
        <taxon>Arthropoda</taxon>
        <taxon>Hexapoda</taxon>
        <taxon>Insecta</taxon>
        <taxon>Pterygota</taxon>
        <taxon>Neoptera</taxon>
        <taxon>Endopterygota</taxon>
        <taxon>Coleoptera</taxon>
        <taxon>Polyphaga</taxon>
        <taxon>Cucujiformia</taxon>
        <taxon>Curculionidae</taxon>
        <taxon>Dryophthorinae</taxon>
        <taxon>Rhynchophorus</taxon>
    </lineage>
</organism>
<dbReference type="GO" id="GO:0005737">
    <property type="term" value="C:cytoplasm"/>
    <property type="evidence" value="ECO:0007669"/>
    <property type="project" value="TreeGrafter"/>
</dbReference>
<accession>A0A834IX77</accession>
<dbReference type="InterPro" id="IPR013083">
    <property type="entry name" value="Znf_RING/FYVE/PHD"/>
</dbReference>
<gene>
    <name evidence="5" type="ORF">GWI33_010546</name>
</gene>